<feature type="compositionally biased region" description="Low complexity" evidence="3">
    <location>
        <begin position="72"/>
        <end position="101"/>
    </location>
</feature>
<reference evidence="6" key="1">
    <citation type="submission" date="2020-11" db="EMBL/GenBank/DDBJ databases">
        <authorList>
            <consortium name="DOE Joint Genome Institute"/>
            <person name="Ahrendt S."/>
            <person name="Riley R."/>
            <person name="Andreopoulos W."/>
            <person name="Labutti K."/>
            <person name="Pangilinan J."/>
            <person name="Ruiz-Duenas F.J."/>
            <person name="Barrasa J.M."/>
            <person name="Sanchez-Garcia M."/>
            <person name="Camarero S."/>
            <person name="Miyauchi S."/>
            <person name="Serrano A."/>
            <person name="Linde D."/>
            <person name="Babiker R."/>
            <person name="Drula E."/>
            <person name="Ayuso-Fernandez I."/>
            <person name="Pacheco R."/>
            <person name="Padilla G."/>
            <person name="Ferreira P."/>
            <person name="Barriuso J."/>
            <person name="Kellner H."/>
            <person name="Castanera R."/>
            <person name="Alfaro M."/>
            <person name="Ramirez L."/>
            <person name="Pisabarro A.G."/>
            <person name="Kuo A."/>
            <person name="Tritt A."/>
            <person name="Lipzen A."/>
            <person name="He G."/>
            <person name="Yan M."/>
            <person name="Ng V."/>
            <person name="Cullen D."/>
            <person name="Martin F."/>
            <person name="Rosso M.-N."/>
            <person name="Henrissat B."/>
            <person name="Hibbett D."/>
            <person name="Martinez A.T."/>
            <person name="Grigoriev I.V."/>
        </authorList>
    </citation>
    <scope>NUCLEOTIDE SEQUENCE</scope>
    <source>
        <strain evidence="6">ATCC 90797</strain>
    </source>
</reference>
<dbReference type="InterPro" id="IPR019819">
    <property type="entry name" value="Carboxylesterase_B_CS"/>
</dbReference>
<evidence type="ECO:0000256" key="4">
    <source>
        <dbReference type="SAM" id="SignalP"/>
    </source>
</evidence>
<feature type="domain" description="Carboxylesterase type B" evidence="5">
    <location>
        <begin position="751"/>
        <end position="1088"/>
    </location>
</feature>
<feature type="signal peptide" evidence="4">
    <location>
        <begin position="1"/>
        <end position="17"/>
    </location>
</feature>
<keyword evidence="4" id="KW-0732">Signal</keyword>
<evidence type="ECO:0000313" key="6">
    <source>
        <dbReference type="EMBL" id="KAF9499967.1"/>
    </source>
</evidence>
<protein>
    <submittedName>
        <fullName evidence="6">Alpha/beta-hydrolase</fullName>
    </submittedName>
</protein>
<dbReference type="AlphaFoldDB" id="A0A9P6A6L3"/>
<comment type="caution">
    <text evidence="6">The sequence shown here is derived from an EMBL/GenBank/DDBJ whole genome shotgun (WGS) entry which is preliminary data.</text>
</comment>
<dbReference type="Proteomes" id="UP000807025">
    <property type="component" value="Unassembled WGS sequence"/>
</dbReference>
<dbReference type="Pfam" id="PF00135">
    <property type="entry name" value="COesterase"/>
    <property type="match status" value="2"/>
</dbReference>
<feature type="compositionally biased region" description="Acidic residues" evidence="3">
    <location>
        <begin position="649"/>
        <end position="658"/>
    </location>
</feature>
<feature type="domain" description="Carboxylesterase type B" evidence="5">
    <location>
        <begin position="22"/>
        <end position="470"/>
    </location>
</feature>
<dbReference type="PROSITE" id="PS00122">
    <property type="entry name" value="CARBOXYLESTERASE_B_1"/>
    <property type="match status" value="2"/>
</dbReference>
<dbReference type="OrthoDB" id="408631at2759"/>
<dbReference type="EMBL" id="MU154529">
    <property type="protein sequence ID" value="KAF9499967.1"/>
    <property type="molecule type" value="Genomic_DNA"/>
</dbReference>
<dbReference type="GO" id="GO:0016787">
    <property type="term" value="F:hydrolase activity"/>
    <property type="evidence" value="ECO:0007669"/>
    <property type="project" value="UniProtKB-KW"/>
</dbReference>
<organism evidence="6 7">
    <name type="scientific">Pleurotus eryngii</name>
    <name type="common">Boletus of the steppes</name>
    <dbReference type="NCBI Taxonomy" id="5323"/>
    <lineage>
        <taxon>Eukaryota</taxon>
        <taxon>Fungi</taxon>
        <taxon>Dikarya</taxon>
        <taxon>Basidiomycota</taxon>
        <taxon>Agaricomycotina</taxon>
        <taxon>Agaricomycetes</taxon>
        <taxon>Agaricomycetidae</taxon>
        <taxon>Agaricales</taxon>
        <taxon>Pleurotineae</taxon>
        <taxon>Pleurotaceae</taxon>
        <taxon>Pleurotus</taxon>
    </lineage>
</organism>
<dbReference type="PROSITE" id="PS00941">
    <property type="entry name" value="CARBOXYLESTERASE_B_2"/>
    <property type="match status" value="1"/>
</dbReference>
<dbReference type="InterPro" id="IPR002018">
    <property type="entry name" value="CarbesteraseB"/>
</dbReference>
<dbReference type="SUPFAM" id="SSF53474">
    <property type="entry name" value="alpha/beta-Hydrolases"/>
    <property type="match status" value="2"/>
</dbReference>
<keyword evidence="2" id="KW-0378">Hydrolase</keyword>
<dbReference type="InterPro" id="IPR029058">
    <property type="entry name" value="AB_hydrolase_fold"/>
</dbReference>
<evidence type="ECO:0000256" key="3">
    <source>
        <dbReference type="SAM" id="MobiDB-lite"/>
    </source>
</evidence>
<gene>
    <name evidence="6" type="ORF">BDN71DRAFT_1427600</name>
</gene>
<evidence type="ECO:0000259" key="5">
    <source>
        <dbReference type="Pfam" id="PF00135"/>
    </source>
</evidence>
<dbReference type="PANTHER" id="PTHR11559">
    <property type="entry name" value="CARBOXYLESTERASE"/>
    <property type="match status" value="1"/>
</dbReference>
<accession>A0A9P6A6L3</accession>
<name>A0A9P6A6L3_PLEER</name>
<feature type="chain" id="PRO_5040284604" evidence="4">
    <location>
        <begin position="18"/>
        <end position="1242"/>
    </location>
</feature>
<feature type="region of interest" description="Disordered" evidence="3">
    <location>
        <begin position="644"/>
        <end position="667"/>
    </location>
</feature>
<dbReference type="InterPro" id="IPR019826">
    <property type="entry name" value="Carboxylesterase_B_AS"/>
</dbReference>
<feature type="region of interest" description="Disordered" evidence="3">
    <location>
        <begin position="65"/>
        <end position="104"/>
    </location>
</feature>
<evidence type="ECO:0000256" key="1">
    <source>
        <dbReference type="ARBA" id="ARBA00005964"/>
    </source>
</evidence>
<sequence>MRRTLPLLLALLSVASAQAPAPIIDVGNARYQGTVNAATNISSYLGIRYATAPVGDLRFRAPQSPPVLDGVQQATTQPQQCLQAGSGNSPTNPNPTSSLSSRATQDPEDCLFLNVFFPGSTVPARPLPVVFWIHGGGYISGGAGSFNGGDLISEAKNGVVTVIIQYRLGIFGFLAGSQVKANGALNAGLLDQEFALKWVQQHISKFGGDPDRVTIWGQSAGAGSVLQHVIARNGMTSPPLFRAAISSSSFLPSQQPFDGAVPESIFSQVVSQTGCDGSANALSCLRAANVSILQAANVNVNRAGFFGTFVAVPVVDGEFITQRPTQALRQRRVNGRALLAVTNTHEGNSFVNQSTAATVRAADYALRLFPNIGVANAATVAGLYAGVGAPIDQANAIMGESIFICPTYYMLNAFPGTSFKGEFAVPNGSHGEDVAFYFTSSGPPAFNNPTFITAFSGAFMDFATTLDPNRKIDSTNITPQWSRHLIVGGQPDIRAITTSSTLLQRCASACVGMVGVRSPILDCQMKQPRIFAASATITSINQSINNCPSDIFITAFFLDPRIYFVMSVLAATCLLSLGSNVLKGINPLAVNTGIVVAGVAAPKAPTALAHQLRAFREGNYPFDAPLFEEMPSVGWWRLPEQNPSSAVLADDDSDVESNSEDKSDAESDVDVITAGIEVNLDLPILRDLFADEGPADRGHAAINLHLPSDSTGDDDTVEWVSDTRLLELMRVTMLILLAFCAALAAAQSWDKVVDLGYAEYRGATNASTNVTTFLSIRYAAPPTQQLRWRAPQPPLVARNGGVLNATTPPPQCPQAVPQVNSSPSLPVLPPGGNEDCLFLNVHFPGPTVPHKKLPVMVWIHGGGFTIGSGAAYNGADLVTEADNRVVVVVIQYRLGIFGFLPGSRVKANGALNAGLLDQEYALQWVQKHITKFGGDPNHVVIWGESAGAGSVLQHMISRDGQTRPPLFKAGITSSTFLPSQYLYNDTVPESIYSSVLTGTGCNAAADTLACLRATNSSILQTVNAQIVHDGFFGTWTTVPVVDGEFIRRRPTEVLRSGSINGRGLLSVSNANEGALFVNQTTTASGNSSQYSLELFPGITPAQSAAIARLYANLGTPTEQANLIMGESFPGAYRGIFAIPPSFHADDLPFYFPTGLGPRLFNNTGFITSFSQSFLDFVLHFDPNIKFDDDNITPSWERYAPTNTEMLFNRTEDGQLVIRPETTDPALLERCAFWESISEFTAQ</sequence>
<dbReference type="Gene3D" id="3.40.50.1820">
    <property type="entry name" value="alpha/beta hydrolase"/>
    <property type="match status" value="2"/>
</dbReference>
<evidence type="ECO:0000313" key="7">
    <source>
        <dbReference type="Proteomes" id="UP000807025"/>
    </source>
</evidence>
<evidence type="ECO:0000256" key="2">
    <source>
        <dbReference type="ARBA" id="ARBA00022801"/>
    </source>
</evidence>
<comment type="similarity">
    <text evidence="1">Belongs to the type-B carboxylesterase/lipase family.</text>
</comment>
<dbReference type="InterPro" id="IPR050309">
    <property type="entry name" value="Type-B_Carboxylest/Lipase"/>
</dbReference>
<keyword evidence="7" id="KW-1185">Reference proteome</keyword>
<proteinExistence type="inferred from homology"/>